<reference evidence="2 3" key="1">
    <citation type="submission" date="2018-06" db="EMBL/GenBank/DDBJ databases">
        <title>Comparative genomics reveals the genomic features of Rhizophagus irregularis, R. cerebriforme, R. diaphanum and Gigaspora rosea, and their symbiotic lifestyle signature.</title>
        <authorList>
            <person name="Morin E."/>
            <person name="San Clemente H."/>
            <person name="Chen E.C.H."/>
            <person name="De La Providencia I."/>
            <person name="Hainaut M."/>
            <person name="Kuo A."/>
            <person name="Kohler A."/>
            <person name="Murat C."/>
            <person name="Tang N."/>
            <person name="Roy S."/>
            <person name="Loubradou J."/>
            <person name="Henrissat B."/>
            <person name="Grigoriev I.V."/>
            <person name="Corradi N."/>
            <person name="Roux C."/>
            <person name="Martin F.M."/>
        </authorList>
    </citation>
    <scope>NUCLEOTIDE SEQUENCE [LARGE SCALE GENOMIC DNA]</scope>
    <source>
        <strain evidence="2 3">DAOM 227022</strain>
    </source>
</reference>
<dbReference type="OrthoDB" id="2377626at2759"/>
<name>A0A397SSC3_9GLOM</name>
<evidence type="ECO:0000313" key="2">
    <source>
        <dbReference type="EMBL" id="RIA87819.1"/>
    </source>
</evidence>
<dbReference type="AlphaFoldDB" id="A0A397SSC3"/>
<feature type="region of interest" description="Disordered" evidence="1">
    <location>
        <begin position="151"/>
        <end position="182"/>
    </location>
</feature>
<organism evidence="2 3">
    <name type="scientific">Glomus cerebriforme</name>
    <dbReference type="NCBI Taxonomy" id="658196"/>
    <lineage>
        <taxon>Eukaryota</taxon>
        <taxon>Fungi</taxon>
        <taxon>Fungi incertae sedis</taxon>
        <taxon>Mucoromycota</taxon>
        <taxon>Glomeromycotina</taxon>
        <taxon>Glomeromycetes</taxon>
        <taxon>Glomerales</taxon>
        <taxon>Glomeraceae</taxon>
        <taxon>Glomus</taxon>
    </lineage>
</organism>
<evidence type="ECO:0000313" key="3">
    <source>
        <dbReference type="Proteomes" id="UP000265703"/>
    </source>
</evidence>
<comment type="caution">
    <text evidence="2">The sequence shown here is derived from an EMBL/GenBank/DDBJ whole genome shotgun (WGS) entry which is preliminary data.</text>
</comment>
<accession>A0A397SSC3</accession>
<sequence length="182" mass="21160">MASQPPLIIHHETYNQEIQSPFNSVSVDPKTRMLIEEVGKKWQALQKVKDVREKGRIWNKIVVNIQTSDVASPALKECTKASIQQKWDALLQKYRDIKDKIESTGEKPFRMTEFFKDIDNYLRNDPSIVVPITSDLINGIKRKVLQKDAEDRIKENDIKKQKSTHSEGKKTNMEEIHSSHYK</sequence>
<keyword evidence="3" id="KW-1185">Reference proteome</keyword>
<evidence type="ECO:0000256" key="1">
    <source>
        <dbReference type="SAM" id="MobiDB-lite"/>
    </source>
</evidence>
<dbReference type="Proteomes" id="UP000265703">
    <property type="component" value="Unassembled WGS sequence"/>
</dbReference>
<evidence type="ECO:0008006" key="4">
    <source>
        <dbReference type="Google" id="ProtNLM"/>
    </source>
</evidence>
<proteinExistence type="predicted"/>
<dbReference type="EMBL" id="QKYT01000291">
    <property type="protein sequence ID" value="RIA87819.1"/>
    <property type="molecule type" value="Genomic_DNA"/>
</dbReference>
<protein>
    <recommendedName>
        <fullName evidence="4">Myb-like domain-containing protein</fullName>
    </recommendedName>
</protein>
<gene>
    <name evidence="2" type="ORF">C1645_827241</name>
</gene>